<dbReference type="PROSITE" id="PS50088">
    <property type="entry name" value="ANK_REPEAT"/>
    <property type="match status" value="3"/>
</dbReference>
<evidence type="ECO:0000313" key="4">
    <source>
        <dbReference type="EMBL" id="KAJ8405665.1"/>
    </source>
</evidence>
<proteinExistence type="predicted"/>
<evidence type="ECO:0000259" key="3">
    <source>
        <dbReference type="Pfam" id="PF18755"/>
    </source>
</evidence>
<feature type="repeat" description="ANK" evidence="1">
    <location>
        <begin position="501"/>
        <end position="533"/>
    </location>
</feature>
<keyword evidence="1" id="KW-0040">ANK repeat</keyword>
<feature type="region of interest" description="Disordered" evidence="2">
    <location>
        <begin position="352"/>
        <end position="399"/>
    </location>
</feature>
<evidence type="ECO:0000256" key="1">
    <source>
        <dbReference type="PROSITE-ProRule" id="PRU00023"/>
    </source>
</evidence>
<dbReference type="PROSITE" id="PS50297">
    <property type="entry name" value="ANK_REP_REGION"/>
    <property type="match status" value="3"/>
</dbReference>
<feature type="compositionally biased region" description="Polar residues" evidence="2">
    <location>
        <begin position="352"/>
        <end position="363"/>
    </location>
</feature>
<reference evidence="4" key="1">
    <citation type="journal article" date="2023" name="Science">
        <title>Genome structures resolve the early diversification of teleost fishes.</title>
        <authorList>
            <person name="Parey E."/>
            <person name="Louis A."/>
            <person name="Montfort J."/>
            <person name="Bouchez O."/>
            <person name="Roques C."/>
            <person name="Iampietro C."/>
            <person name="Lluch J."/>
            <person name="Castinel A."/>
            <person name="Donnadieu C."/>
            <person name="Desvignes T."/>
            <person name="Floi Bucao C."/>
            <person name="Jouanno E."/>
            <person name="Wen M."/>
            <person name="Mejri S."/>
            <person name="Dirks R."/>
            <person name="Jansen H."/>
            <person name="Henkel C."/>
            <person name="Chen W.J."/>
            <person name="Zahm M."/>
            <person name="Cabau C."/>
            <person name="Klopp C."/>
            <person name="Thompson A.W."/>
            <person name="Robinson-Rechavi M."/>
            <person name="Braasch I."/>
            <person name="Lecointre G."/>
            <person name="Bobe J."/>
            <person name="Postlethwait J.H."/>
            <person name="Berthelot C."/>
            <person name="Roest Crollius H."/>
            <person name="Guiguen Y."/>
        </authorList>
    </citation>
    <scope>NUCLEOTIDE SEQUENCE</scope>
    <source>
        <strain evidence="4">NC1722</strain>
    </source>
</reference>
<dbReference type="SMART" id="SM00248">
    <property type="entry name" value="ANK"/>
    <property type="match status" value="3"/>
</dbReference>
<feature type="compositionally biased region" description="Polar residues" evidence="2">
    <location>
        <begin position="197"/>
        <end position="206"/>
    </location>
</feature>
<feature type="region of interest" description="Disordered" evidence="2">
    <location>
        <begin position="768"/>
        <end position="795"/>
    </location>
</feature>
<dbReference type="Gene3D" id="1.25.40.20">
    <property type="entry name" value="Ankyrin repeat-containing domain"/>
    <property type="match status" value="2"/>
</dbReference>
<protein>
    <recommendedName>
        <fullName evidence="3">RAMA domain-containing protein</fullName>
    </recommendedName>
</protein>
<dbReference type="Pfam" id="PF12796">
    <property type="entry name" value="Ank_2"/>
    <property type="match status" value="1"/>
</dbReference>
<feature type="compositionally biased region" description="Polar residues" evidence="2">
    <location>
        <begin position="854"/>
        <end position="863"/>
    </location>
</feature>
<dbReference type="InterPro" id="IPR042334">
    <property type="entry name" value="ANKRD31"/>
</dbReference>
<accession>A0AAD7SN36</accession>
<dbReference type="InterPro" id="IPR036770">
    <property type="entry name" value="Ankyrin_rpt-contain_sf"/>
</dbReference>
<evidence type="ECO:0000256" key="2">
    <source>
        <dbReference type="SAM" id="MobiDB-lite"/>
    </source>
</evidence>
<dbReference type="SUPFAM" id="SSF48403">
    <property type="entry name" value="Ankyrin repeat"/>
    <property type="match status" value="1"/>
</dbReference>
<feature type="repeat" description="ANK" evidence="1">
    <location>
        <begin position="435"/>
        <end position="467"/>
    </location>
</feature>
<dbReference type="Proteomes" id="UP001221898">
    <property type="component" value="Unassembled WGS sequence"/>
</dbReference>
<dbReference type="Pfam" id="PF00023">
    <property type="entry name" value="Ank"/>
    <property type="match status" value="1"/>
</dbReference>
<feature type="compositionally biased region" description="Basic and acidic residues" evidence="2">
    <location>
        <begin position="364"/>
        <end position="374"/>
    </location>
</feature>
<dbReference type="EMBL" id="JAINUG010000047">
    <property type="protein sequence ID" value="KAJ8405665.1"/>
    <property type="molecule type" value="Genomic_DNA"/>
</dbReference>
<name>A0AAD7SN36_9TELE</name>
<evidence type="ECO:0000313" key="5">
    <source>
        <dbReference type="Proteomes" id="UP001221898"/>
    </source>
</evidence>
<dbReference type="PANTHER" id="PTHR24176">
    <property type="entry name" value="ANKYRIN REPEAT DOMAIN-CONTAINING PROTEIN 31-RELATED"/>
    <property type="match status" value="1"/>
</dbReference>
<dbReference type="InterPro" id="IPR040843">
    <property type="entry name" value="RAMA"/>
</dbReference>
<feature type="region of interest" description="Disordered" evidence="2">
    <location>
        <begin position="854"/>
        <end position="874"/>
    </location>
</feature>
<dbReference type="AlphaFoldDB" id="A0AAD7SN36"/>
<feature type="domain" description="RAMA" evidence="3">
    <location>
        <begin position="1041"/>
        <end position="1120"/>
    </location>
</feature>
<dbReference type="Pfam" id="PF18755">
    <property type="entry name" value="RAMA"/>
    <property type="match status" value="1"/>
</dbReference>
<comment type="caution">
    <text evidence="4">The sequence shown here is derived from an EMBL/GenBank/DDBJ whole genome shotgun (WGS) entry which is preliminary data.</text>
</comment>
<feature type="repeat" description="ANK" evidence="1">
    <location>
        <begin position="468"/>
        <end position="500"/>
    </location>
</feature>
<organism evidence="4 5">
    <name type="scientific">Aldrovandia affinis</name>
    <dbReference type="NCBI Taxonomy" id="143900"/>
    <lineage>
        <taxon>Eukaryota</taxon>
        <taxon>Metazoa</taxon>
        <taxon>Chordata</taxon>
        <taxon>Craniata</taxon>
        <taxon>Vertebrata</taxon>
        <taxon>Euteleostomi</taxon>
        <taxon>Actinopterygii</taxon>
        <taxon>Neopterygii</taxon>
        <taxon>Teleostei</taxon>
        <taxon>Notacanthiformes</taxon>
        <taxon>Halosauridae</taxon>
        <taxon>Aldrovandia</taxon>
    </lineage>
</organism>
<feature type="compositionally biased region" description="Basic and acidic residues" evidence="2">
    <location>
        <begin position="207"/>
        <end position="218"/>
    </location>
</feature>
<dbReference type="PANTHER" id="PTHR24176:SF14">
    <property type="entry name" value="ANKYRIN REPEAT DOMAIN-CONTAINING PROTEIN 31"/>
    <property type="match status" value="1"/>
</dbReference>
<feature type="compositionally biased region" description="Low complexity" evidence="2">
    <location>
        <begin position="237"/>
        <end position="246"/>
    </location>
</feature>
<keyword evidence="5" id="KW-1185">Reference proteome</keyword>
<feature type="region of interest" description="Disordered" evidence="2">
    <location>
        <begin position="197"/>
        <end position="277"/>
    </location>
</feature>
<feature type="compositionally biased region" description="Basic residues" evidence="2">
    <location>
        <begin position="376"/>
        <end position="393"/>
    </location>
</feature>
<sequence length="1251" mass="136738">MDVVSDVSENHDHSTVSKFIEPNIKILYSDDKASSHMLNMVEIQHHLQRFKSRTITENVQMTGTGSQGQACSVLSHNSESENQRKSTQSHVVVKGLHAVEQVLDLSDTNGCKGFTLSCEESDIIRDRFPEEGCALLTYSEADSPNASGNSVQGTEIGQRTDEILKIAPERPGLKCGEQLLKKNLVLYNLGSNTFSCSESHMTPASQDTEKASVTERHAWKTKSQNGEETLVPESSKSDSLSTNNSKMMVHSEPDMNEATVEEDITQTKDGKSNSSYDSDCTMISESDYMGNKFGAAVENANLHPALTLGSTASKVKGNGKRSFENAFGKSVKNNTENCKGTLTSSIVENSTSRCAAVDSSQETSKVRNDVDVKQQSKAKTKTTKTKKGKRVVSSKKQSTRGQATCASPCTYATSCQAPQESLKVPIRNIHKRNSRGESQLHLASKRGDLALIKALIEAGINVNQPDYAGWTALHEASAMGYTIVAEQLLLAGADVTSRGLEGLTPLHDAVTSNHYETVKLLLRYGSNPNNKNVFGKSALDLECHEPIKELLSTFCGPFICEGSSEPATECQTRVRRKPAAPCLCCETDSSLSGIQPTKNSHGSNEFELIATLGNMEKMQNEISTWELTGPEDTGRFTEAFSEIQTVLNDVLIKHKAEYRELIRKCRIASNSLKQGILREQLTSLASRQKRLLNILQKQNVLKLNVQTQRSRLPAWQSSTQCTLAGEKKSETGILCRINIDPYRITEQEAPLSCHGAVSEETFSSQSISSLGDGSVLHDSSDSTHITSDTESVEPETGVDALRYTEVGMSCENIADNVPHIECEMPETVVCFAPHEIPTGPVQTKMSGDHSLLFSSQQATGSGNDKQRSEVKGTNVLDSCSPQTGFLTVCSNTFAISSFTDNHQISQMPQTRPTALPPSTVNILPPSRPLYQPKNSCQPQGWIMTNPVALNAHETLESTNKCGFRTGDNLQGRVSPCKMQVSPKVQSNMSDTCSTTNGDWPVRCVIDMTSGTTLGVDNQRSALKAAVSTALPQHRDSVDDNRQLIRLIQCGVIKPGDNVLQLTLKGSTYRASLQPDGSIKDTKGQLFLSPEQWIVSFLGPNIPVNSTFAWKTVMYRSKSLSRYLVISDQAAKDSVALQQAFVPNVTPAETPSKEKTAKTSISSFMEINKILLISDDEFMPSHLIDHYWDLSSAKCKTAIIKHITVPTSQTCTESCDHHGICPVRTRKLLMAPGRTSKFVLLCKNENKMCPST</sequence>
<gene>
    <name evidence="4" type="ORF">AAFF_G00316450</name>
</gene>
<dbReference type="InterPro" id="IPR002110">
    <property type="entry name" value="Ankyrin_rpt"/>
</dbReference>